<dbReference type="OrthoDB" id="2326446at2759"/>
<gene>
    <name evidence="2" type="ORF">NW762_012806</name>
</gene>
<proteinExistence type="predicted"/>
<comment type="caution">
    <text evidence="2">The sequence shown here is derived from an EMBL/GenBank/DDBJ whole genome shotgun (WGS) entry which is preliminary data.</text>
</comment>
<accession>A0A9W8RPZ2</accession>
<evidence type="ECO:0000313" key="3">
    <source>
        <dbReference type="Proteomes" id="UP001152049"/>
    </source>
</evidence>
<evidence type="ECO:0000259" key="1">
    <source>
        <dbReference type="Pfam" id="PF00583"/>
    </source>
</evidence>
<dbReference type="CDD" id="cd04301">
    <property type="entry name" value="NAT_SF"/>
    <property type="match status" value="1"/>
</dbReference>
<reference evidence="2" key="1">
    <citation type="submission" date="2022-09" db="EMBL/GenBank/DDBJ databases">
        <title>Fusarium specimens isolated from Avocado Roots.</title>
        <authorList>
            <person name="Stajich J."/>
            <person name="Roper C."/>
            <person name="Heimlech-Rivalta G."/>
        </authorList>
    </citation>
    <scope>NUCLEOTIDE SEQUENCE</scope>
    <source>
        <strain evidence="2">CF00136</strain>
    </source>
</reference>
<dbReference type="Gene3D" id="3.40.630.30">
    <property type="match status" value="1"/>
</dbReference>
<organism evidence="2 3">
    <name type="scientific">Fusarium torreyae</name>
    <dbReference type="NCBI Taxonomy" id="1237075"/>
    <lineage>
        <taxon>Eukaryota</taxon>
        <taxon>Fungi</taxon>
        <taxon>Dikarya</taxon>
        <taxon>Ascomycota</taxon>
        <taxon>Pezizomycotina</taxon>
        <taxon>Sordariomycetes</taxon>
        <taxon>Hypocreomycetidae</taxon>
        <taxon>Hypocreales</taxon>
        <taxon>Nectriaceae</taxon>
        <taxon>Fusarium</taxon>
    </lineage>
</organism>
<dbReference type="InterPro" id="IPR000182">
    <property type="entry name" value="GNAT_dom"/>
</dbReference>
<feature type="domain" description="N-acetyltransferase" evidence="1">
    <location>
        <begin position="40"/>
        <end position="108"/>
    </location>
</feature>
<dbReference type="Pfam" id="PF00583">
    <property type="entry name" value="Acetyltransf_1"/>
    <property type="match status" value="1"/>
</dbReference>
<name>A0A9W8RPZ2_9HYPO</name>
<evidence type="ECO:0000313" key="2">
    <source>
        <dbReference type="EMBL" id="KAJ4248469.1"/>
    </source>
</evidence>
<dbReference type="SUPFAM" id="SSF55729">
    <property type="entry name" value="Acyl-CoA N-acyltransferases (Nat)"/>
    <property type="match status" value="1"/>
</dbReference>
<keyword evidence="3" id="KW-1185">Reference proteome</keyword>
<dbReference type="Proteomes" id="UP001152049">
    <property type="component" value="Unassembled WGS sequence"/>
</dbReference>
<dbReference type="AlphaFoldDB" id="A0A9W8RPZ2"/>
<dbReference type="InterPro" id="IPR016181">
    <property type="entry name" value="Acyl_CoA_acyltransferase"/>
</dbReference>
<protein>
    <recommendedName>
        <fullName evidence="1">N-acetyltransferase domain-containing protein</fullName>
    </recommendedName>
</protein>
<dbReference type="GO" id="GO:0016747">
    <property type="term" value="F:acyltransferase activity, transferring groups other than amino-acyl groups"/>
    <property type="evidence" value="ECO:0007669"/>
    <property type="project" value="InterPro"/>
</dbReference>
<sequence>MICRFDDFISTLSQERQSLQDTSRSFPGGREAPSLNSFSPIGHIALAKSNVDANSLKLNLPENDVCWIKTLYIAHALQGEGIGRAAMDIIEGMAAEAPLNAKTLALDTVFREDQLKEEWFLSQGQSPRKVSSPNIIQDESYRNLSPRLQIRTGMPEEDTK</sequence>
<dbReference type="EMBL" id="JAOQAZ010000036">
    <property type="protein sequence ID" value="KAJ4248469.1"/>
    <property type="molecule type" value="Genomic_DNA"/>
</dbReference>